<keyword evidence="6" id="KW-1185">Reference proteome</keyword>
<keyword evidence="2" id="KW-0964">Secreted</keyword>
<reference evidence="5 6" key="1">
    <citation type="journal article" date="2018" name="J. Microbiol.">
        <title>Baekduia soli gen. nov., sp. nov., a novel bacterium isolated from the soil of Baekdu Mountain and proposal of a novel family name, Baekduiaceae fam. nov.</title>
        <authorList>
            <person name="An D.S."/>
            <person name="Siddiqi M.Z."/>
            <person name="Kim K.H."/>
            <person name="Yu H.S."/>
            <person name="Im W.T."/>
        </authorList>
    </citation>
    <scope>NUCLEOTIDE SEQUENCE [LARGE SCALE GENOMIC DNA]</scope>
    <source>
        <strain evidence="5 6">BR7-21</strain>
    </source>
</reference>
<dbReference type="InterPro" id="IPR001343">
    <property type="entry name" value="Hemolysn_Ca-bd"/>
</dbReference>
<dbReference type="RefSeq" id="WP_146921700.1">
    <property type="nucleotide sequence ID" value="NZ_CP042430.1"/>
</dbReference>
<proteinExistence type="predicted"/>
<evidence type="ECO:0000313" key="5">
    <source>
        <dbReference type="EMBL" id="QEC49338.1"/>
    </source>
</evidence>
<evidence type="ECO:0000313" key="6">
    <source>
        <dbReference type="Proteomes" id="UP000321805"/>
    </source>
</evidence>
<feature type="compositionally biased region" description="Low complexity" evidence="3">
    <location>
        <begin position="123"/>
        <end position="136"/>
    </location>
</feature>
<dbReference type="EMBL" id="CP042430">
    <property type="protein sequence ID" value="QEC49338.1"/>
    <property type="molecule type" value="Genomic_DNA"/>
</dbReference>
<dbReference type="KEGG" id="bsol:FSW04_18325"/>
<dbReference type="OrthoDB" id="3784968at2"/>
<dbReference type="GO" id="GO:0005509">
    <property type="term" value="F:calcium ion binding"/>
    <property type="evidence" value="ECO:0007669"/>
    <property type="project" value="InterPro"/>
</dbReference>
<feature type="region of interest" description="Disordered" evidence="3">
    <location>
        <begin position="123"/>
        <end position="182"/>
    </location>
</feature>
<gene>
    <name evidence="5" type="ORF">FSW04_18325</name>
</gene>
<organism evidence="5 6">
    <name type="scientific">Baekduia soli</name>
    <dbReference type="NCBI Taxonomy" id="496014"/>
    <lineage>
        <taxon>Bacteria</taxon>
        <taxon>Bacillati</taxon>
        <taxon>Actinomycetota</taxon>
        <taxon>Thermoleophilia</taxon>
        <taxon>Solirubrobacterales</taxon>
        <taxon>Baekduiaceae</taxon>
        <taxon>Baekduia</taxon>
    </lineage>
</organism>
<dbReference type="PANTHER" id="PTHR38340:SF1">
    <property type="entry name" value="S-LAYER PROTEIN"/>
    <property type="match status" value="1"/>
</dbReference>
<dbReference type="Pfam" id="PF00353">
    <property type="entry name" value="HemolysinCabind"/>
    <property type="match status" value="1"/>
</dbReference>
<protein>
    <submittedName>
        <fullName evidence="5">Calcium-binding protein</fullName>
    </submittedName>
</protein>
<feature type="compositionally biased region" description="Low complexity" evidence="3">
    <location>
        <begin position="166"/>
        <end position="181"/>
    </location>
</feature>
<feature type="chain" id="PRO_5038561188" evidence="4">
    <location>
        <begin position="23"/>
        <end position="331"/>
    </location>
</feature>
<evidence type="ECO:0000256" key="1">
    <source>
        <dbReference type="ARBA" id="ARBA00004613"/>
    </source>
</evidence>
<dbReference type="InterPro" id="IPR050557">
    <property type="entry name" value="RTX_toxin/Mannuronan_C5-epim"/>
</dbReference>
<dbReference type="InterPro" id="IPR011049">
    <property type="entry name" value="Serralysin-like_metalloprot_C"/>
</dbReference>
<name>A0A5B8U975_9ACTN</name>
<accession>A0A5B8U975</accession>
<feature type="signal peptide" evidence="4">
    <location>
        <begin position="1"/>
        <end position="22"/>
    </location>
</feature>
<evidence type="ECO:0000256" key="4">
    <source>
        <dbReference type="SAM" id="SignalP"/>
    </source>
</evidence>
<dbReference type="PRINTS" id="PR00313">
    <property type="entry name" value="CABNDNGRPT"/>
</dbReference>
<sequence length="331" mass="32830">MPPTIRCAGAGILALLATAALAGPAGAVTAAASSGVLVVTGGPGPDRVIVTVDRTGAPAFTVTDGFDAVLPGAGCSAAGLAASCPLAGLTALQVRLGDGDDSLVTQSPLPVDAAGEGGDDALLAQEPQAPDAPAPATLDGGEGDDRLSGSRAGDVLRGGPGDDVFDGNAGDDLLDLGPGSDTVSDVAGDDRIEAQDGTVDHVDCGPGTDTGFFDPVDEVRHCELGVLPPPAVPDCAPVVRRPTAVQLRRLRTTGALVVAASATLPCGLRARVLLGGRTVATATRPARATRVALRLGPRARRATRLTLSVSGSAVGAPTRTRRLTLRLPAPP</sequence>
<dbReference type="AlphaFoldDB" id="A0A5B8U975"/>
<dbReference type="SUPFAM" id="SSF51120">
    <property type="entry name" value="beta-Roll"/>
    <property type="match status" value="1"/>
</dbReference>
<dbReference type="Proteomes" id="UP000321805">
    <property type="component" value="Chromosome"/>
</dbReference>
<dbReference type="Gene3D" id="2.150.10.10">
    <property type="entry name" value="Serralysin-like metalloprotease, C-terminal"/>
    <property type="match status" value="1"/>
</dbReference>
<dbReference type="GO" id="GO:0005576">
    <property type="term" value="C:extracellular region"/>
    <property type="evidence" value="ECO:0007669"/>
    <property type="project" value="UniProtKB-SubCell"/>
</dbReference>
<keyword evidence="4" id="KW-0732">Signal</keyword>
<evidence type="ECO:0000256" key="3">
    <source>
        <dbReference type="SAM" id="MobiDB-lite"/>
    </source>
</evidence>
<dbReference type="PANTHER" id="PTHR38340">
    <property type="entry name" value="S-LAYER PROTEIN"/>
    <property type="match status" value="1"/>
</dbReference>
<comment type="subcellular location">
    <subcellularLocation>
        <location evidence="1">Secreted</location>
    </subcellularLocation>
</comment>
<evidence type="ECO:0000256" key="2">
    <source>
        <dbReference type="ARBA" id="ARBA00022525"/>
    </source>
</evidence>